<evidence type="ECO:0000313" key="3">
    <source>
        <dbReference type="Proteomes" id="UP000311382"/>
    </source>
</evidence>
<feature type="compositionally biased region" description="Low complexity" evidence="1">
    <location>
        <begin position="241"/>
        <end position="262"/>
    </location>
</feature>
<feature type="region of interest" description="Disordered" evidence="1">
    <location>
        <begin position="91"/>
        <end position="367"/>
    </location>
</feature>
<organism evidence="2 3">
    <name type="scientific">Rhodotorula diobovata</name>
    <dbReference type="NCBI Taxonomy" id="5288"/>
    <lineage>
        <taxon>Eukaryota</taxon>
        <taxon>Fungi</taxon>
        <taxon>Dikarya</taxon>
        <taxon>Basidiomycota</taxon>
        <taxon>Pucciniomycotina</taxon>
        <taxon>Microbotryomycetes</taxon>
        <taxon>Sporidiobolales</taxon>
        <taxon>Sporidiobolaceae</taxon>
        <taxon>Rhodotorula</taxon>
    </lineage>
</organism>
<dbReference type="AlphaFoldDB" id="A0A5C5G306"/>
<proteinExistence type="predicted"/>
<dbReference type="EMBL" id="SOZI01000010">
    <property type="protein sequence ID" value="TNY23540.1"/>
    <property type="molecule type" value="Genomic_DNA"/>
</dbReference>
<evidence type="ECO:0000256" key="1">
    <source>
        <dbReference type="SAM" id="MobiDB-lite"/>
    </source>
</evidence>
<feature type="compositionally biased region" description="Polar residues" evidence="1">
    <location>
        <begin position="147"/>
        <end position="157"/>
    </location>
</feature>
<keyword evidence="3" id="KW-1185">Reference proteome</keyword>
<feature type="compositionally biased region" description="Basic and acidic residues" evidence="1">
    <location>
        <begin position="103"/>
        <end position="115"/>
    </location>
</feature>
<dbReference type="Proteomes" id="UP000311382">
    <property type="component" value="Unassembled WGS sequence"/>
</dbReference>
<protein>
    <submittedName>
        <fullName evidence="2">Uncharacterized protein</fullName>
    </submittedName>
</protein>
<reference evidence="2 3" key="1">
    <citation type="submission" date="2019-03" db="EMBL/GenBank/DDBJ databases">
        <title>Rhodosporidium diobovatum UCD-FST 08-225 genome sequencing, assembly, and annotation.</title>
        <authorList>
            <person name="Fakankun I.U."/>
            <person name="Fristensky B."/>
            <person name="Levin D.B."/>
        </authorList>
    </citation>
    <scope>NUCLEOTIDE SEQUENCE [LARGE SCALE GENOMIC DNA]</scope>
    <source>
        <strain evidence="2 3">UCD-FST 08-225</strain>
    </source>
</reference>
<evidence type="ECO:0000313" key="2">
    <source>
        <dbReference type="EMBL" id="TNY23540.1"/>
    </source>
</evidence>
<name>A0A5C5G306_9BASI</name>
<feature type="region of interest" description="Disordered" evidence="1">
    <location>
        <begin position="1"/>
        <end position="77"/>
    </location>
</feature>
<sequence>MPSSATVPTLAVDVPPPADLVVRVSSRRSTPAAPTRDRRRDLNQRNDSTMGQGRPATPPPSTPWPSQPRRRTPAEVDAAVVRLMLPVLPYTGTGTMTVEDAAEEARAAELADARPEGVPQPGGAVELTSPASSRRRFAEPSPASWLRYSSSTSTTHDNPPPSYDDLYGPPPSAAAPPRRRTFSFFSSSSLSSSSHQISQSSSALTSLASTPPSSAAPSPTDSGFSWVDDGRPSAQLRRLDSGYSSVASSSRSRGRRGSCASVQEGDEEGKKPSMLKRVGRTLTREPVRGRTSRATSLDTRRSSAERAGGSKGGRDGGAWGADDGRHVYTTPALHPSNFACRSGGALGEPPDESDSPGSHEQPGRGAW</sequence>
<feature type="compositionally biased region" description="Gly residues" evidence="1">
    <location>
        <begin position="309"/>
        <end position="319"/>
    </location>
</feature>
<accession>A0A5C5G306</accession>
<feature type="compositionally biased region" description="Pro residues" evidence="1">
    <location>
        <begin position="158"/>
        <end position="174"/>
    </location>
</feature>
<gene>
    <name evidence="2" type="ORF">DMC30DRAFT_9443</name>
</gene>
<comment type="caution">
    <text evidence="2">The sequence shown here is derived from an EMBL/GenBank/DDBJ whole genome shotgun (WGS) entry which is preliminary data.</text>
</comment>
<feature type="compositionally biased region" description="Low complexity" evidence="1">
    <location>
        <begin position="182"/>
        <end position="219"/>
    </location>
</feature>
<feature type="compositionally biased region" description="Pro residues" evidence="1">
    <location>
        <begin position="56"/>
        <end position="66"/>
    </location>
</feature>
<feature type="compositionally biased region" description="Basic and acidic residues" evidence="1">
    <location>
        <begin position="35"/>
        <end position="44"/>
    </location>
</feature>